<organism evidence="2 3">
    <name type="scientific">Lithohypha guttulata</name>
    <dbReference type="NCBI Taxonomy" id="1690604"/>
    <lineage>
        <taxon>Eukaryota</taxon>
        <taxon>Fungi</taxon>
        <taxon>Dikarya</taxon>
        <taxon>Ascomycota</taxon>
        <taxon>Pezizomycotina</taxon>
        <taxon>Eurotiomycetes</taxon>
        <taxon>Chaetothyriomycetidae</taxon>
        <taxon>Chaetothyriales</taxon>
        <taxon>Trichomeriaceae</taxon>
        <taxon>Lithohypha</taxon>
    </lineage>
</organism>
<evidence type="ECO:0000256" key="1">
    <source>
        <dbReference type="SAM" id="MobiDB-lite"/>
    </source>
</evidence>
<keyword evidence="3" id="KW-1185">Reference proteome</keyword>
<name>A0ABR0KJQ3_9EURO</name>
<evidence type="ECO:0008006" key="4">
    <source>
        <dbReference type="Google" id="ProtNLM"/>
    </source>
</evidence>
<evidence type="ECO:0000313" key="3">
    <source>
        <dbReference type="Proteomes" id="UP001345013"/>
    </source>
</evidence>
<accession>A0ABR0KJQ3</accession>
<protein>
    <recommendedName>
        <fullName evidence="4">F-box domain-containing protein</fullName>
    </recommendedName>
</protein>
<evidence type="ECO:0000313" key="2">
    <source>
        <dbReference type="EMBL" id="KAK5098567.1"/>
    </source>
</evidence>
<dbReference type="EMBL" id="JAVRRG010000013">
    <property type="protein sequence ID" value="KAK5098567.1"/>
    <property type="molecule type" value="Genomic_DNA"/>
</dbReference>
<reference evidence="2 3" key="1">
    <citation type="submission" date="2023-08" db="EMBL/GenBank/DDBJ databases">
        <title>Black Yeasts Isolated from many extreme environments.</title>
        <authorList>
            <person name="Coleine C."/>
            <person name="Stajich J.E."/>
            <person name="Selbmann L."/>
        </authorList>
    </citation>
    <scope>NUCLEOTIDE SEQUENCE [LARGE SCALE GENOMIC DNA]</scope>
    <source>
        <strain evidence="2 3">CCFEE 5885</strain>
    </source>
</reference>
<dbReference type="Proteomes" id="UP001345013">
    <property type="component" value="Unassembled WGS sequence"/>
</dbReference>
<feature type="region of interest" description="Disordered" evidence="1">
    <location>
        <begin position="439"/>
        <end position="458"/>
    </location>
</feature>
<gene>
    <name evidence="2" type="ORF">LTR24_001672</name>
</gene>
<proteinExistence type="predicted"/>
<comment type="caution">
    <text evidence="2">The sequence shown here is derived from an EMBL/GenBank/DDBJ whole genome shotgun (WGS) entry which is preliminary data.</text>
</comment>
<sequence length="458" mass="51812">MPRPLPPELVRLLFKALLNDPSETGQTLTNALSVCSLWYELGIAMRWKDVVVNNFKLSRFNAMLFKRPVLKQLDHIRSFTVRLSGNQELIMHDDIGNLAQCLCKMQYLTTLSLELRSSGEEALQTRCRHFGVVFGDLSFVLSRLPKSVENLELTVSSHSLLGREQSCAYCDTLREATASVKNLRYSGALCPSFFRDLAHHPQTKTETLVINMISLLRCMSREATLWQCCWQPWRALDNGVELATAARAALSLGKMPQIRRLEILSMLGDSTHSNDPRTELGIVHRNVIDNNAAVYPFISAQPYSWIRYQESPHHKMYEKVVKFGGVAIQIEGQNWIETTFGARYPADYKATSEGQSGGYRWLPAPNIKQIEYKCVKWDPAPALWKWEQEADCKLLLPQFKDHIGNVSPLRRETCEAERKGVRLSDCAMVIEYPELPGADNTDDSWVTGDSVGNSSGLQ</sequence>